<comment type="caution">
    <text evidence="1">The sequence shown here is derived from an EMBL/GenBank/DDBJ whole genome shotgun (WGS) entry which is preliminary data.</text>
</comment>
<evidence type="ECO:0000313" key="1">
    <source>
        <dbReference type="EMBL" id="KAK7692553.1"/>
    </source>
</evidence>
<protein>
    <recommendedName>
        <fullName evidence="3">F-box domain-containing protein</fullName>
    </recommendedName>
</protein>
<name>A0AAW0GQP9_9APHY</name>
<evidence type="ECO:0008006" key="3">
    <source>
        <dbReference type="Google" id="ProtNLM"/>
    </source>
</evidence>
<dbReference type="AlphaFoldDB" id="A0AAW0GQP9"/>
<proteinExistence type="predicted"/>
<organism evidence="1 2">
    <name type="scientific">Cerrena zonata</name>
    <dbReference type="NCBI Taxonomy" id="2478898"/>
    <lineage>
        <taxon>Eukaryota</taxon>
        <taxon>Fungi</taxon>
        <taxon>Dikarya</taxon>
        <taxon>Basidiomycota</taxon>
        <taxon>Agaricomycotina</taxon>
        <taxon>Agaricomycetes</taxon>
        <taxon>Polyporales</taxon>
        <taxon>Cerrenaceae</taxon>
        <taxon>Cerrena</taxon>
    </lineage>
</organism>
<dbReference type="Proteomes" id="UP001385951">
    <property type="component" value="Unassembled WGS sequence"/>
</dbReference>
<reference evidence="1 2" key="1">
    <citation type="submission" date="2022-09" db="EMBL/GenBank/DDBJ databases">
        <authorList>
            <person name="Palmer J.M."/>
        </authorList>
    </citation>
    <scope>NUCLEOTIDE SEQUENCE [LARGE SCALE GENOMIC DNA]</scope>
    <source>
        <strain evidence="1 2">DSM 7382</strain>
    </source>
</reference>
<sequence>MARVSRFATAPLDIIDEIMSACRDWHVDRVTGEVQNTNEILDLFTRVGMAWTASYICQHWRQAILEIPSVWSQIIIFDCHMAKGRDGLNKLLELVLERSKAAPLTVYINSCEAGAGEFTQETLDKTLRMLSAHLYHTQNLSFILAADTTSIISLASLAPSSLPMLRRLEPYLCIGGSSWHNHHVLSQVKDVKHLFSNAPRLVMASVSFSYPLVTIFQLPWSQIRYLKNSNPSAYAPDILRILPLVPNLSQLHTGHIHNSSAECLPEPTHLLFPSLLDLTISFEDRDSFVRILPLLEVPSLTDLVMSDYFSVDLVRSLITRSRCGPKLRTLHLYCPLKHENLHADGIFSILELTPNVEDLSVSLLENSKGDVLLSLFMGEKEMSSLTIGSPCLLSKLSKLRLLIGGTPEGAIESFLLNAPVRYPSLISVDLYVYDLSYQHRTFEYRR</sequence>
<evidence type="ECO:0000313" key="2">
    <source>
        <dbReference type="Proteomes" id="UP001385951"/>
    </source>
</evidence>
<accession>A0AAW0GQP9</accession>
<dbReference type="EMBL" id="JASBNA010000004">
    <property type="protein sequence ID" value="KAK7692553.1"/>
    <property type="molecule type" value="Genomic_DNA"/>
</dbReference>
<keyword evidence="2" id="KW-1185">Reference proteome</keyword>
<gene>
    <name evidence="1" type="ORF">QCA50_004183</name>
</gene>